<dbReference type="AlphaFoldDB" id="A0A0M8K7A4"/>
<keyword evidence="4" id="KW-1133">Transmembrane helix</keyword>
<sequence>MKRFWSTITLLFLVGLIIGLAGWMILPQLNTTTATTPSPRTNNLELIVPTNPNEITVEAFVVPIQSAPLSFVTTGRIAEILVREGEPVQRGQVIARLEDEEARAALAQAEAALRVAQADYELLIAGPRQEQIDAAQAALDAAQARLDQVLERADPLQLAAARTSLEAAQAAFDELQAGPEEEALIQASAELANAEAELRLAQARYDEVAWDAAIGTRTESRDLELATNAYIAAKAQYDLLTKPPSESELAAAQAQILNAQVALQALQIDENSPDVREAAAQVREAEAQLKLIMAGPRAPELEAAQATVDSARAGVAKAAAALSNLELRAPFDGVVAQVDAMPGQTVGTTQTVLWLADTSDWLIKTQDLSEYDVVHLREGMPVTIEVEALPGTSFQGTIEHIRLQGKDEQNVTMYTVLVRPTNIDERLRWNMSAFVTFRLDN</sequence>
<feature type="transmembrane region" description="Helical" evidence="4">
    <location>
        <begin position="7"/>
        <end position="26"/>
    </location>
</feature>
<dbReference type="PANTHER" id="PTHR32347:SF23">
    <property type="entry name" value="BLL5650 PROTEIN"/>
    <property type="match status" value="1"/>
</dbReference>
<reference evidence="9" key="3">
    <citation type="submission" date="2015-08" db="EMBL/GenBank/DDBJ databases">
        <title>Draft Genome Sequence of a Heterotrophic Facultative Anaerobic Bacterium Ardenticatena maritima Strain 110S.</title>
        <authorList>
            <person name="Kawaichi S."/>
            <person name="Yoshida T."/>
            <person name="Sako Y."/>
            <person name="Nakamura R."/>
        </authorList>
    </citation>
    <scope>NUCLEOTIDE SEQUENCE [LARGE SCALE GENOMIC DNA]</scope>
    <source>
        <strain evidence="9">110S</strain>
    </source>
</reference>
<dbReference type="InterPro" id="IPR050465">
    <property type="entry name" value="UPF0194_transport"/>
</dbReference>
<dbReference type="PRINTS" id="PR01490">
    <property type="entry name" value="RTXTOXIND"/>
</dbReference>
<comment type="subcellular location">
    <subcellularLocation>
        <location evidence="1">Cell envelope</location>
    </subcellularLocation>
</comment>
<evidence type="ECO:0000259" key="5">
    <source>
        <dbReference type="Pfam" id="PF25881"/>
    </source>
</evidence>
<evidence type="ECO:0000256" key="1">
    <source>
        <dbReference type="ARBA" id="ARBA00004196"/>
    </source>
</evidence>
<dbReference type="PANTHER" id="PTHR32347">
    <property type="entry name" value="EFFLUX SYSTEM COMPONENT YKNX-RELATED"/>
    <property type="match status" value="1"/>
</dbReference>
<dbReference type="InterPro" id="IPR058636">
    <property type="entry name" value="Beta-barrel_YknX"/>
</dbReference>
<organism evidence="7 9">
    <name type="scientific">Ardenticatena maritima</name>
    <dbReference type="NCBI Taxonomy" id="872965"/>
    <lineage>
        <taxon>Bacteria</taxon>
        <taxon>Bacillati</taxon>
        <taxon>Chloroflexota</taxon>
        <taxon>Ardenticatenia</taxon>
        <taxon>Ardenticatenales</taxon>
        <taxon>Ardenticatenaceae</taxon>
        <taxon>Ardenticatena</taxon>
    </lineage>
</organism>
<keyword evidence="2 3" id="KW-0175">Coiled coil</keyword>
<dbReference type="EMBL" id="LGKN01000004">
    <property type="protein sequence ID" value="KPL88301.1"/>
    <property type="molecule type" value="Genomic_DNA"/>
</dbReference>
<accession>A0A0M8K7A4</accession>
<dbReference type="Pfam" id="PF25881">
    <property type="entry name" value="HH_YBHG"/>
    <property type="match status" value="1"/>
</dbReference>
<dbReference type="Proteomes" id="UP000037784">
    <property type="component" value="Unassembled WGS sequence"/>
</dbReference>
<reference evidence="7 9" key="1">
    <citation type="journal article" date="2015" name="Genome Announc.">
        <title>Draft Genome Sequence of a Heterotrophic Facultative Anaerobic Thermophilic Bacterium, Ardenticatena maritima Strain 110ST.</title>
        <authorList>
            <person name="Kawaichi S."/>
            <person name="Yoshida T."/>
            <person name="Sako Y."/>
            <person name="Nakamura R."/>
        </authorList>
    </citation>
    <scope>NUCLEOTIDE SEQUENCE [LARGE SCALE GENOMIC DNA]</scope>
    <source>
        <strain evidence="7 9">110S</strain>
    </source>
</reference>
<dbReference type="STRING" id="872965.SE16_05570"/>
<evidence type="ECO:0000256" key="4">
    <source>
        <dbReference type="SAM" id="Phobius"/>
    </source>
</evidence>
<keyword evidence="4" id="KW-0472">Membrane</keyword>
<evidence type="ECO:0000259" key="6">
    <source>
        <dbReference type="Pfam" id="PF25990"/>
    </source>
</evidence>
<feature type="domain" description="YbhG-like alpha-helical hairpin" evidence="5">
    <location>
        <begin position="98"/>
        <end position="151"/>
    </location>
</feature>
<dbReference type="Proteomes" id="UP000050502">
    <property type="component" value="Unassembled WGS sequence"/>
</dbReference>
<protein>
    <submittedName>
        <fullName evidence="7">HlyD family secretion protein</fullName>
    </submittedName>
</protein>
<keyword evidence="4" id="KW-0812">Transmembrane</keyword>
<dbReference type="Pfam" id="PF25990">
    <property type="entry name" value="Beta-barrel_YknX"/>
    <property type="match status" value="1"/>
</dbReference>
<comment type="caution">
    <text evidence="7">The sequence shown here is derived from an EMBL/GenBank/DDBJ whole genome shotgun (WGS) entry which is preliminary data.</text>
</comment>
<feature type="domain" description="YknX-like beta-barrel" evidence="6">
    <location>
        <begin position="367"/>
        <end position="428"/>
    </location>
</feature>
<dbReference type="GO" id="GO:0030313">
    <property type="term" value="C:cell envelope"/>
    <property type="evidence" value="ECO:0007669"/>
    <property type="project" value="UniProtKB-SubCell"/>
</dbReference>
<dbReference type="OrthoDB" id="164087at2"/>
<proteinExistence type="predicted"/>
<evidence type="ECO:0000256" key="2">
    <source>
        <dbReference type="ARBA" id="ARBA00023054"/>
    </source>
</evidence>
<reference evidence="8 10" key="2">
    <citation type="submission" date="2015-07" db="EMBL/GenBank/DDBJ databases">
        <title>Whole genome sequence of Ardenticatena maritima DSM 23922.</title>
        <authorList>
            <person name="Hemp J."/>
            <person name="Ward L.M."/>
            <person name="Pace L.A."/>
            <person name="Fischer W.W."/>
        </authorList>
    </citation>
    <scope>NUCLEOTIDE SEQUENCE [LARGE SCALE GENOMIC DNA]</scope>
    <source>
        <strain evidence="8 10">110S</strain>
    </source>
</reference>
<keyword evidence="9" id="KW-1185">Reference proteome</keyword>
<feature type="coiled-coil region" evidence="3">
    <location>
        <begin position="184"/>
        <end position="211"/>
    </location>
</feature>
<dbReference type="RefSeq" id="WP_054493124.1">
    <property type="nucleotide sequence ID" value="NZ_BBZA01000131.1"/>
</dbReference>
<gene>
    <name evidence="7" type="ORF">ARMA_1686</name>
    <name evidence="8" type="ORF">SE16_05570</name>
</gene>
<dbReference type="Gene3D" id="2.40.50.100">
    <property type="match status" value="2"/>
</dbReference>
<dbReference type="InterPro" id="IPR059052">
    <property type="entry name" value="HH_YbhG-like"/>
</dbReference>
<name>A0A0M8K7A4_9CHLR</name>
<feature type="coiled-coil region" evidence="3">
    <location>
        <begin position="99"/>
        <end position="152"/>
    </location>
</feature>
<dbReference type="Gene3D" id="2.40.30.170">
    <property type="match status" value="1"/>
</dbReference>
<evidence type="ECO:0000313" key="10">
    <source>
        <dbReference type="Proteomes" id="UP000050502"/>
    </source>
</evidence>
<dbReference type="EMBL" id="BBZA01000131">
    <property type="protein sequence ID" value="GAP63263.1"/>
    <property type="molecule type" value="Genomic_DNA"/>
</dbReference>
<evidence type="ECO:0000313" key="7">
    <source>
        <dbReference type="EMBL" id="GAP63263.1"/>
    </source>
</evidence>
<evidence type="ECO:0000313" key="9">
    <source>
        <dbReference type="Proteomes" id="UP000037784"/>
    </source>
</evidence>
<dbReference type="InParanoid" id="A0A0M8K7A4"/>
<evidence type="ECO:0000313" key="8">
    <source>
        <dbReference type="EMBL" id="KPL88301.1"/>
    </source>
</evidence>
<evidence type="ECO:0000256" key="3">
    <source>
        <dbReference type="SAM" id="Coils"/>
    </source>
</evidence>
<dbReference type="SUPFAM" id="SSF111369">
    <property type="entry name" value="HlyD-like secretion proteins"/>
    <property type="match status" value="1"/>
</dbReference>